<dbReference type="AlphaFoldDB" id="A0A2T5HAF9"/>
<dbReference type="EMBL" id="QAOH01000014">
    <property type="protein sequence ID" value="PTQ68559.1"/>
    <property type="molecule type" value="Genomic_DNA"/>
</dbReference>
<keyword evidence="2" id="KW-1185">Reference proteome</keyword>
<comment type="caution">
    <text evidence="1">The sequence shown here is derived from an EMBL/GenBank/DDBJ whole genome shotgun (WGS) entry which is preliminary data.</text>
</comment>
<evidence type="ECO:0000313" key="2">
    <source>
        <dbReference type="Proteomes" id="UP000244077"/>
    </source>
</evidence>
<dbReference type="Proteomes" id="UP000244077">
    <property type="component" value="Unassembled WGS sequence"/>
</dbReference>
<dbReference type="SUPFAM" id="SSF53448">
    <property type="entry name" value="Nucleotide-diphospho-sugar transferases"/>
    <property type="match status" value="1"/>
</dbReference>
<dbReference type="InterPro" id="IPR029044">
    <property type="entry name" value="Nucleotide-diphossugar_trans"/>
</dbReference>
<protein>
    <recommendedName>
        <fullName evidence="3">Glycosyl transferase family 2</fullName>
    </recommendedName>
</protein>
<organism evidence="1 2">
    <name type="scientific">Celeribacter persicus</name>
    <dbReference type="NCBI Taxonomy" id="1651082"/>
    <lineage>
        <taxon>Bacteria</taxon>
        <taxon>Pseudomonadati</taxon>
        <taxon>Pseudomonadota</taxon>
        <taxon>Alphaproteobacteria</taxon>
        <taxon>Rhodobacterales</taxon>
        <taxon>Roseobacteraceae</taxon>
        <taxon>Celeribacter</taxon>
    </lineage>
</organism>
<dbReference type="CDD" id="cd00761">
    <property type="entry name" value="Glyco_tranf_GTA_type"/>
    <property type="match status" value="1"/>
</dbReference>
<reference evidence="1 2" key="1">
    <citation type="submission" date="2018-04" db="EMBL/GenBank/DDBJ databases">
        <title>Genomic Encyclopedia of Archaeal and Bacterial Type Strains, Phase II (KMG-II): from individual species to whole genera.</title>
        <authorList>
            <person name="Goeker M."/>
        </authorList>
    </citation>
    <scope>NUCLEOTIDE SEQUENCE [LARGE SCALE GENOMIC DNA]</scope>
    <source>
        <strain evidence="1 2">DSM 100434</strain>
    </source>
</reference>
<dbReference type="OrthoDB" id="7820774at2"/>
<evidence type="ECO:0000313" key="1">
    <source>
        <dbReference type="EMBL" id="PTQ68559.1"/>
    </source>
</evidence>
<dbReference type="RefSeq" id="WP_107817503.1">
    <property type="nucleotide sequence ID" value="NZ_QAOH01000014.1"/>
</dbReference>
<evidence type="ECO:0008006" key="3">
    <source>
        <dbReference type="Google" id="ProtNLM"/>
    </source>
</evidence>
<gene>
    <name evidence="1" type="ORF">C8N42_11435</name>
</gene>
<accession>A0A2T5HAF9</accession>
<proteinExistence type="predicted"/>
<name>A0A2T5HAF9_9RHOB</name>
<sequence>MDVKSLLATGYRWLFAKPHRPGSSPLIVVMIPLIGKARAQDWQRVCDILEDTLASLRAQSYRNFEVLLCSQDRPDNFPDGENHHFIPAPPHNAAPNVSDHRLKIRLMTEYAARSFDRFSYVMHLDADDLLHPDLFRYVAQDNNGRGYLVGQGYMMDAQTRRLAPLGRAIGGKTEFWEHCGSCAFFAVDWGKQRFPVFFLRLMGKGHKNYADRARRLGYPLAAIPFPAMLYVVNHGDNLQTRKGNDKLRYLTHLEITEPERLAAIRAEFGLSEGTDEHGVEGGRALLRSCQPVISS</sequence>